<evidence type="ECO:0000313" key="2">
    <source>
        <dbReference type="Proteomes" id="UP001222027"/>
    </source>
</evidence>
<comment type="caution">
    <text evidence="1">The sequence shown here is derived from an EMBL/GenBank/DDBJ whole genome shotgun (WGS) entry which is preliminary data.</text>
</comment>
<proteinExistence type="predicted"/>
<dbReference type="AlphaFoldDB" id="A0AAV8RL48"/>
<dbReference type="Proteomes" id="UP001222027">
    <property type="component" value="Unassembled WGS sequence"/>
</dbReference>
<organism evidence="1 2">
    <name type="scientific">Ensete ventricosum</name>
    <name type="common">Abyssinian banana</name>
    <name type="synonym">Musa ensete</name>
    <dbReference type="NCBI Taxonomy" id="4639"/>
    <lineage>
        <taxon>Eukaryota</taxon>
        <taxon>Viridiplantae</taxon>
        <taxon>Streptophyta</taxon>
        <taxon>Embryophyta</taxon>
        <taxon>Tracheophyta</taxon>
        <taxon>Spermatophyta</taxon>
        <taxon>Magnoliopsida</taxon>
        <taxon>Liliopsida</taxon>
        <taxon>Zingiberales</taxon>
        <taxon>Musaceae</taxon>
        <taxon>Ensete</taxon>
    </lineage>
</organism>
<sequence>MNFQDLEYSGRLLIGRRDPRQAVAAGLFQIITATRSAPPRSTPELPREGFVLRSFAPCSRKLDRSVLHTASSFYCQNILTTACGRVIPLPAPAASSDSQCSIITSCGIQAQNLLKSLPAKLSKSCGIQARNFTGSGSICTLVDFTDPYLHGSNTICDTFVPSSIIVWRINSLVAN</sequence>
<name>A0AAV8RL48_ENSVE</name>
<protein>
    <recommendedName>
        <fullName evidence="3">Bifunctional inhibitor/plant lipid transfer protein/seed storage helical domain-containing protein</fullName>
    </recommendedName>
</protein>
<accession>A0AAV8RL48</accession>
<reference evidence="1 2" key="1">
    <citation type="submission" date="2022-12" db="EMBL/GenBank/DDBJ databases">
        <title>Chromosome-scale assembly of the Ensete ventricosum genome.</title>
        <authorList>
            <person name="Dussert Y."/>
            <person name="Stocks J."/>
            <person name="Wendawek A."/>
            <person name="Woldeyes F."/>
            <person name="Nichols R.A."/>
            <person name="Borrell J.S."/>
        </authorList>
    </citation>
    <scope>NUCLEOTIDE SEQUENCE [LARGE SCALE GENOMIC DNA]</scope>
    <source>
        <strain evidence="2">cv. Maze</strain>
        <tissue evidence="1">Seeds</tissue>
    </source>
</reference>
<keyword evidence="2" id="KW-1185">Reference proteome</keyword>
<dbReference type="EMBL" id="JAQQAF010000003">
    <property type="protein sequence ID" value="KAJ8500006.1"/>
    <property type="molecule type" value="Genomic_DNA"/>
</dbReference>
<evidence type="ECO:0008006" key="3">
    <source>
        <dbReference type="Google" id="ProtNLM"/>
    </source>
</evidence>
<gene>
    <name evidence="1" type="ORF">OPV22_010558</name>
</gene>
<evidence type="ECO:0000313" key="1">
    <source>
        <dbReference type="EMBL" id="KAJ8500006.1"/>
    </source>
</evidence>